<dbReference type="PANTHER" id="PTHR42910:SF1">
    <property type="entry name" value="MAJOR FACILITATOR SUPERFAMILY (MFS) PROFILE DOMAIN-CONTAINING PROTEIN"/>
    <property type="match status" value="1"/>
</dbReference>
<evidence type="ECO:0000256" key="3">
    <source>
        <dbReference type="SAM" id="Phobius"/>
    </source>
</evidence>
<evidence type="ECO:0000259" key="4">
    <source>
        <dbReference type="PROSITE" id="PS50850"/>
    </source>
</evidence>
<organism evidence="5 6">
    <name type="scientific">Mycena indigotica</name>
    <dbReference type="NCBI Taxonomy" id="2126181"/>
    <lineage>
        <taxon>Eukaryota</taxon>
        <taxon>Fungi</taxon>
        <taxon>Dikarya</taxon>
        <taxon>Basidiomycota</taxon>
        <taxon>Agaricomycotina</taxon>
        <taxon>Agaricomycetes</taxon>
        <taxon>Agaricomycetidae</taxon>
        <taxon>Agaricales</taxon>
        <taxon>Marasmiineae</taxon>
        <taxon>Mycenaceae</taxon>
        <taxon>Mycena</taxon>
    </lineage>
</organism>
<dbReference type="CDD" id="cd17324">
    <property type="entry name" value="MFS_NepI_like"/>
    <property type="match status" value="1"/>
</dbReference>
<proteinExistence type="predicted"/>
<feature type="transmembrane region" description="Helical" evidence="3">
    <location>
        <begin position="217"/>
        <end position="236"/>
    </location>
</feature>
<feature type="transmembrane region" description="Helical" evidence="3">
    <location>
        <begin position="265"/>
        <end position="289"/>
    </location>
</feature>
<dbReference type="InterPro" id="IPR020846">
    <property type="entry name" value="MFS_dom"/>
</dbReference>
<evidence type="ECO:0000313" key="5">
    <source>
        <dbReference type="EMBL" id="KAF7296982.1"/>
    </source>
</evidence>
<feature type="compositionally biased region" description="Basic and acidic residues" evidence="2">
    <location>
        <begin position="474"/>
        <end position="489"/>
    </location>
</feature>
<feature type="transmembrane region" description="Helical" evidence="3">
    <location>
        <begin position="184"/>
        <end position="205"/>
    </location>
</feature>
<evidence type="ECO:0000313" key="6">
    <source>
        <dbReference type="Proteomes" id="UP000636479"/>
    </source>
</evidence>
<feature type="region of interest" description="Disordered" evidence="2">
    <location>
        <begin position="468"/>
        <end position="506"/>
    </location>
</feature>
<dbReference type="Proteomes" id="UP000636479">
    <property type="component" value="Unassembled WGS sequence"/>
</dbReference>
<feature type="transmembrane region" description="Helical" evidence="3">
    <location>
        <begin position="55"/>
        <end position="77"/>
    </location>
</feature>
<dbReference type="PANTHER" id="PTHR42910">
    <property type="entry name" value="TRANSPORTER SCO4007-RELATED"/>
    <property type="match status" value="1"/>
</dbReference>
<accession>A0A8H6SEP6</accession>
<dbReference type="InterPro" id="IPR011701">
    <property type="entry name" value="MFS"/>
</dbReference>
<feature type="transmembrane region" description="Helical" evidence="3">
    <location>
        <begin position="97"/>
        <end position="115"/>
    </location>
</feature>
<feature type="transmembrane region" description="Helical" evidence="3">
    <location>
        <begin position="295"/>
        <end position="317"/>
    </location>
</feature>
<dbReference type="GO" id="GO:0016020">
    <property type="term" value="C:membrane"/>
    <property type="evidence" value="ECO:0007669"/>
    <property type="project" value="UniProtKB-SubCell"/>
</dbReference>
<dbReference type="AlphaFoldDB" id="A0A8H6SEP6"/>
<feature type="transmembrane region" description="Helical" evidence="3">
    <location>
        <begin position="150"/>
        <end position="172"/>
    </location>
</feature>
<comment type="subcellular location">
    <subcellularLocation>
        <location evidence="1">Membrane</location>
        <topology evidence="1">Multi-pass membrane protein</topology>
    </subcellularLocation>
</comment>
<dbReference type="SUPFAM" id="SSF103473">
    <property type="entry name" value="MFS general substrate transporter"/>
    <property type="match status" value="1"/>
</dbReference>
<dbReference type="EMBL" id="JACAZF010000008">
    <property type="protein sequence ID" value="KAF7296982.1"/>
    <property type="molecule type" value="Genomic_DNA"/>
</dbReference>
<gene>
    <name evidence="5" type="ORF">MIND_00930400</name>
</gene>
<comment type="caution">
    <text evidence="5">The sequence shown here is derived from an EMBL/GenBank/DDBJ whole genome shotgun (WGS) entry which is preliminary data.</text>
</comment>
<dbReference type="OrthoDB" id="2105912at2759"/>
<feature type="transmembrane region" description="Helical" evidence="3">
    <location>
        <begin position="324"/>
        <end position="343"/>
    </location>
</feature>
<dbReference type="Gene3D" id="1.20.1250.20">
    <property type="entry name" value="MFS general substrate transporter like domains"/>
    <property type="match status" value="1"/>
</dbReference>
<feature type="transmembrane region" description="Helical" evidence="3">
    <location>
        <begin position="389"/>
        <end position="411"/>
    </location>
</feature>
<keyword evidence="6" id="KW-1185">Reference proteome</keyword>
<dbReference type="PROSITE" id="PS50850">
    <property type="entry name" value="MFS"/>
    <property type="match status" value="1"/>
</dbReference>
<evidence type="ECO:0000256" key="2">
    <source>
        <dbReference type="SAM" id="MobiDB-lite"/>
    </source>
</evidence>
<dbReference type="Pfam" id="PF07690">
    <property type="entry name" value="MFS_1"/>
    <property type="match status" value="1"/>
</dbReference>
<keyword evidence="3" id="KW-1133">Transmembrane helix</keyword>
<dbReference type="GO" id="GO:0022857">
    <property type="term" value="F:transmembrane transporter activity"/>
    <property type="evidence" value="ECO:0007669"/>
    <property type="project" value="InterPro"/>
</dbReference>
<dbReference type="GeneID" id="59348445"/>
<keyword evidence="3" id="KW-0812">Transmembrane</keyword>
<dbReference type="RefSeq" id="XP_037217341.1">
    <property type="nucleotide sequence ID" value="XM_037365929.1"/>
</dbReference>
<feature type="transmembrane region" description="Helical" evidence="3">
    <location>
        <begin position="349"/>
        <end position="368"/>
    </location>
</feature>
<sequence length="506" mass="54327">MRQRFMPSPSTSSSSLPPSQPRPASECPSTVQVVTQDLYVLPIPERLRYREGRTFELGVVLYLTLGFSSTFTVTNLYWCQPLLIELAQDFRVSYSKISEVPTLLQAGYACGVVFISPLGDLVRRRQLILLCLLVSTLLTVGLSVTTNFLLFEALSFLTAAASIITTLLQPLVADIAPAHRRATALSVVISGLLLGVLVARVLAGVLGQLSAAGWRGAYYVGIATQAAALLANYLLLPDYPAKAVDGLTYWRILRTMARYAFTEPALLQACAVNFCTSAAFTSFWVTLTFLLGGPIYGYTTLDIGLFGLVGMAGVLLGPALGRGIDALVAWYAVLIAIVGFALFNVIQMAAGGLSIAAVVVVAFGLNLFRQMVQASLATTVLSISVDARGRLNAINVLSIFLGQVTGTAAGTNIYLAHGWRLCAAFSVGLCAAQLLVLGARGPHCSRHTWFGWERGWAPVRSRHAELDEAVDEETINRAPEKTTEPESERQAPGPAGRRLGARSRTL</sequence>
<feature type="transmembrane region" description="Helical" evidence="3">
    <location>
        <begin position="127"/>
        <end position="144"/>
    </location>
</feature>
<feature type="compositionally biased region" description="Low complexity" evidence="2">
    <location>
        <begin position="7"/>
        <end position="25"/>
    </location>
</feature>
<keyword evidence="3" id="KW-0472">Membrane</keyword>
<evidence type="ECO:0000256" key="1">
    <source>
        <dbReference type="ARBA" id="ARBA00004141"/>
    </source>
</evidence>
<reference evidence="5" key="1">
    <citation type="submission" date="2020-05" db="EMBL/GenBank/DDBJ databases">
        <title>Mycena genomes resolve the evolution of fungal bioluminescence.</title>
        <authorList>
            <person name="Tsai I.J."/>
        </authorList>
    </citation>
    <scope>NUCLEOTIDE SEQUENCE</scope>
    <source>
        <strain evidence="5">171206Taipei</strain>
    </source>
</reference>
<dbReference type="InterPro" id="IPR036259">
    <property type="entry name" value="MFS_trans_sf"/>
</dbReference>
<feature type="region of interest" description="Disordered" evidence="2">
    <location>
        <begin position="1"/>
        <end position="27"/>
    </location>
</feature>
<name>A0A8H6SEP6_9AGAR</name>
<protein>
    <submittedName>
        <fullName evidence="5">MFS superfamily</fullName>
    </submittedName>
</protein>
<feature type="transmembrane region" description="Helical" evidence="3">
    <location>
        <begin position="417"/>
        <end position="437"/>
    </location>
</feature>
<feature type="domain" description="Major facilitator superfamily (MFS) profile" evidence="4">
    <location>
        <begin position="59"/>
        <end position="440"/>
    </location>
</feature>